<gene>
    <name evidence="2" type="ORF">EDC17_101153</name>
</gene>
<dbReference type="Proteomes" id="UP000295197">
    <property type="component" value="Unassembled WGS sequence"/>
</dbReference>
<keyword evidence="1" id="KW-1133">Transmembrane helix</keyword>
<dbReference type="EMBL" id="SMBZ01000011">
    <property type="protein sequence ID" value="TCV17136.1"/>
    <property type="molecule type" value="Genomic_DNA"/>
</dbReference>
<reference evidence="2 3" key="1">
    <citation type="submission" date="2019-03" db="EMBL/GenBank/DDBJ databases">
        <title>Genomic Encyclopedia of Type Strains, Phase IV (KMG-IV): sequencing the most valuable type-strain genomes for metagenomic binning, comparative biology and taxonomic classification.</title>
        <authorList>
            <person name="Goeker M."/>
        </authorList>
    </citation>
    <scope>NUCLEOTIDE SEQUENCE [LARGE SCALE GENOMIC DNA]</scope>
    <source>
        <strain evidence="2 3">DSM 22362</strain>
    </source>
</reference>
<protein>
    <submittedName>
        <fullName evidence="2">Uncharacterized protein</fullName>
    </submittedName>
</protein>
<evidence type="ECO:0000256" key="1">
    <source>
        <dbReference type="SAM" id="Phobius"/>
    </source>
</evidence>
<accession>A0A4V6P318</accession>
<evidence type="ECO:0000313" key="3">
    <source>
        <dbReference type="Proteomes" id="UP000295197"/>
    </source>
</evidence>
<feature type="transmembrane region" description="Helical" evidence="1">
    <location>
        <begin position="24"/>
        <end position="44"/>
    </location>
</feature>
<comment type="caution">
    <text evidence="2">The sequence shown here is derived from an EMBL/GenBank/DDBJ whole genome shotgun (WGS) entry which is preliminary data.</text>
</comment>
<keyword evidence="1" id="KW-0472">Membrane</keyword>
<sequence length="51" mass="5794">MVILGGGFLGARGLGLVFMVNERLMQNLSLIIDIVFAIYNLYLVEVRFIKY</sequence>
<name>A0A4V6P318_9SPHI</name>
<proteinExistence type="predicted"/>
<organism evidence="2 3">
    <name type="scientific">Sphingobacterium alimentarium</name>
    <dbReference type="NCBI Taxonomy" id="797292"/>
    <lineage>
        <taxon>Bacteria</taxon>
        <taxon>Pseudomonadati</taxon>
        <taxon>Bacteroidota</taxon>
        <taxon>Sphingobacteriia</taxon>
        <taxon>Sphingobacteriales</taxon>
        <taxon>Sphingobacteriaceae</taxon>
        <taxon>Sphingobacterium</taxon>
    </lineage>
</organism>
<dbReference type="AlphaFoldDB" id="A0A4V6P318"/>
<evidence type="ECO:0000313" key="2">
    <source>
        <dbReference type="EMBL" id="TCV17136.1"/>
    </source>
</evidence>
<keyword evidence="1" id="KW-0812">Transmembrane</keyword>
<keyword evidence="3" id="KW-1185">Reference proteome</keyword>